<keyword evidence="1" id="KW-0560">Oxidoreductase</keyword>
<dbReference type="Proteomes" id="UP000612352">
    <property type="component" value="Unassembled WGS sequence"/>
</dbReference>
<feature type="domain" description="Luciferase-like" evidence="3">
    <location>
        <begin position="22"/>
        <end position="299"/>
    </location>
</feature>
<evidence type="ECO:0000256" key="1">
    <source>
        <dbReference type="ARBA" id="ARBA00023002"/>
    </source>
</evidence>
<dbReference type="Pfam" id="PF00296">
    <property type="entry name" value="Bac_luciferase"/>
    <property type="match status" value="1"/>
</dbReference>
<dbReference type="InterPro" id="IPR022290">
    <property type="entry name" value="LLM_Atu2307-like"/>
</dbReference>
<gene>
    <name evidence="4" type="ORF">I8D64_11115</name>
</gene>
<dbReference type="InterPro" id="IPR011251">
    <property type="entry name" value="Luciferase-like_dom"/>
</dbReference>
<dbReference type="PANTHER" id="PTHR30137:SF8">
    <property type="entry name" value="BLR5498 PROTEIN"/>
    <property type="match status" value="1"/>
</dbReference>
<dbReference type="InterPro" id="IPR050766">
    <property type="entry name" value="Bact_Lucif_Oxidored"/>
</dbReference>
<dbReference type="Gene3D" id="3.20.20.30">
    <property type="entry name" value="Luciferase-like domain"/>
    <property type="match status" value="1"/>
</dbReference>
<dbReference type="PANTHER" id="PTHR30137">
    <property type="entry name" value="LUCIFERASE-LIKE MONOOXYGENASE"/>
    <property type="match status" value="1"/>
</dbReference>
<reference evidence="4 5" key="1">
    <citation type="submission" date="2020-12" db="EMBL/GenBank/DDBJ databases">
        <title>Brachybacterium sp. MASK1Z-5, whole genome shotgun sequence.</title>
        <authorList>
            <person name="Tuo L."/>
        </authorList>
    </citation>
    <scope>NUCLEOTIDE SEQUENCE [LARGE SCALE GENOMIC DNA]</scope>
    <source>
        <strain evidence="4 5">MASK1Z-5</strain>
    </source>
</reference>
<proteinExistence type="predicted"/>
<evidence type="ECO:0000259" key="3">
    <source>
        <dbReference type="Pfam" id="PF00296"/>
    </source>
</evidence>
<evidence type="ECO:0000256" key="2">
    <source>
        <dbReference type="ARBA" id="ARBA00023033"/>
    </source>
</evidence>
<dbReference type="InterPro" id="IPR036661">
    <property type="entry name" value="Luciferase-like_sf"/>
</dbReference>
<sequence>MDRITLGVDTFGDVMVDEKGRPLGEAASLRHVLEEGIVADQTGLDVFAVGEHHRDDYAISAPETLLAGLATRTQGIHLSSAVTVLSSDDPVRVYQRFATVDALSDGRAEVILGRGSFTESFPLFGYSLEDYEVLFEEKLGMWIELMKEQPVTWSGSTRPGLQDAQVYPRTDHEGGIPTWIGVGGSPQSVVRAAAHGLPLMLAIIGGEPQRFAPYVDLFHRAADQLGVARQRVGMHSHGHIAATDEQALEEYWPAYRAHNARLGAERGWPAMTKEHFLQEVEHGALYVGSPRTVAEKMVRNIRALDVQRFDFIYTAGQNLPSLRRQSVELYGSQVVPMVREMLADSERSGEDTAS</sequence>
<accession>A0ABS1BB98</accession>
<evidence type="ECO:0000313" key="5">
    <source>
        <dbReference type="Proteomes" id="UP000612352"/>
    </source>
</evidence>
<name>A0ABS1BB98_9MICO</name>
<dbReference type="SUPFAM" id="SSF51679">
    <property type="entry name" value="Bacterial luciferase-like"/>
    <property type="match status" value="1"/>
</dbReference>
<evidence type="ECO:0000313" key="4">
    <source>
        <dbReference type="EMBL" id="MBK0331951.1"/>
    </source>
</evidence>
<keyword evidence="2" id="KW-0503">Monooxygenase</keyword>
<organism evidence="4 5">
    <name type="scientific">Brachybacterium halotolerans</name>
    <dbReference type="NCBI Taxonomy" id="2795215"/>
    <lineage>
        <taxon>Bacteria</taxon>
        <taxon>Bacillati</taxon>
        <taxon>Actinomycetota</taxon>
        <taxon>Actinomycetes</taxon>
        <taxon>Micrococcales</taxon>
        <taxon>Dermabacteraceae</taxon>
        <taxon>Brachybacterium</taxon>
    </lineage>
</organism>
<keyword evidence="5" id="KW-1185">Reference proteome</keyword>
<comment type="caution">
    <text evidence="4">The sequence shown here is derived from an EMBL/GenBank/DDBJ whole genome shotgun (WGS) entry which is preliminary data.</text>
</comment>
<protein>
    <submittedName>
        <fullName evidence="4">LLM class flavin-dependent oxidoreductase</fullName>
    </submittedName>
</protein>
<dbReference type="RefSeq" id="WP_200502769.1">
    <property type="nucleotide sequence ID" value="NZ_JAEDAJ010000006.1"/>
</dbReference>
<dbReference type="NCBIfam" id="TIGR03858">
    <property type="entry name" value="LLM_2I7G"/>
    <property type="match status" value="1"/>
</dbReference>
<dbReference type="EMBL" id="JAEDAJ010000006">
    <property type="protein sequence ID" value="MBK0331951.1"/>
    <property type="molecule type" value="Genomic_DNA"/>
</dbReference>